<proteinExistence type="predicted"/>
<sequence length="92" mass="10073">MDHIFSPLAGGNPAIDVPLKCIIASRIKVGARTAEAASDAFSRFPEQVGWDVEMLLVGELDGKTSDEAVSFLQEWLFFGVLYYVLDASRVSH</sequence>
<dbReference type="Proteomes" id="UP000572817">
    <property type="component" value="Unassembled WGS sequence"/>
</dbReference>
<comment type="caution">
    <text evidence="1">The sequence shown here is derived from an EMBL/GenBank/DDBJ whole genome shotgun (WGS) entry which is preliminary data.</text>
</comment>
<dbReference type="OrthoDB" id="2426273at2759"/>
<dbReference type="AlphaFoldDB" id="A0A8H4J396"/>
<evidence type="ECO:0000313" key="2">
    <source>
        <dbReference type="Proteomes" id="UP000572817"/>
    </source>
</evidence>
<accession>A0A8H4J396</accession>
<gene>
    <name evidence="1" type="ORF">GTA08_BOTSDO13137</name>
</gene>
<reference evidence="1" key="1">
    <citation type="submission" date="2020-04" db="EMBL/GenBank/DDBJ databases">
        <title>Genome Assembly and Annotation of Botryosphaeria dothidea sdau 11-99, a Latent Pathogen of Apple Fruit Ring Rot in China.</title>
        <authorList>
            <person name="Yu C."/>
            <person name="Diao Y."/>
            <person name="Lu Q."/>
            <person name="Zhao J."/>
            <person name="Cui S."/>
            <person name="Peng C."/>
            <person name="He B."/>
            <person name="Liu H."/>
        </authorList>
    </citation>
    <scope>NUCLEOTIDE SEQUENCE [LARGE SCALE GENOMIC DNA]</scope>
    <source>
        <strain evidence="1">Sdau11-99</strain>
    </source>
</reference>
<protein>
    <submittedName>
        <fullName evidence="1">Uncharacterized protein</fullName>
    </submittedName>
</protein>
<evidence type="ECO:0000313" key="1">
    <source>
        <dbReference type="EMBL" id="KAF4311318.1"/>
    </source>
</evidence>
<organism evidence="1 2">
    <name type="scientific">Botryosphaeria dothidea</name>
    <dbReference type="NCBI Taxonomy" id="55169"/>
    <lineage>
        <taxon>Eukaryota</taxon>
        <taxon>Fungi</taxon>
        <taxon>Dikarya</taxon>
        <taxon>Ascomycota</taxon>
        <taxon>Pezizomycotina</taxon>
        <taxon>Dothideomycetes</taxon>
        <taxon>Dothideomycetes incertae sedis</taxon>
        <taxon>Botryosphaeriales</taxon>
        <taxon>Botryosphaeriaceae</taxon>
        <taxon>Botryosphaeria</taxon>
    </lineage>
</organism>
<name>A0A8H4J396_9PEZI</name>
<dbReference type="EMBL" id="WWBZ02000010">
    <property type="protein sequence ID" value="KAF4311318.1"/>
    <property type="molecule type" value="Genomic_DNA"/>
</dbReference>
<keyword evidence="2" id="KW-1185">Reference proteome</keyword>